<comment type="similarity">
    <text evidence="1">Belongs to the Cyclase 1 superfamily.</text>
</comment>
<dbReference type="EMBL" id="QGMK01000139">
    <property type="protein sequence ID" value="TVY83912.1"/>
    <property type="molecule type" value="Genomic_DNA"/>
</dbReference>
<evidence type="ECO:0000313" key="3">
    <source>
        <dbReference type="Proteomes" id="UP000469558"/>
    </source>
</evidence>
<accession>A0A8T9CFF3</accession>
<protein>
    <recommendedName>
        <fullName evidence="4">Cyclase</fullName>
    </recommendedName>
</protein>
<evidence type="ECO:0000256" key="1">
    <source>
        <dbReference type="ARBA" id="ARBA00007865"/>
    </source>
</evidence>
<evidence type="ECO:0000313" key="2">
    <source>
        <dbReference type="EMBL" id="TVY83912.1"/>
    </source>
</evidence>
<dbReference type="PANTHER" id="PTHR34861">
    <property type="match status" value="1"/>
</dbReference>
<dbReference type="InterPro" id="IPR007325">
    <property type="entry name" value="KFase/CYL"/>
</dbReference>
<evidence type="ECO:0008006" key="4">
    <source>
        <dbReference type="Google" id="ProtNLM"/>
    </source>
</evidence>
<dbReference type="SUPFAM" id="SSF102198">
    <property type="entry name" value="Putative cyclase"/>
    <property type="match status" value="1"/>
</dbReference>
<sequence>MAKDTPPFSSLPLQKDGPRGNAWGLFGKNDELGMLNRPSMMILWPLIHSPRHNGMDSGILVYFNGCKQEDVHNSKRNGIHVWVENGGVVGRGVLLDYCSWAESEGKLLPALETSSITVSDLEKVAEFQGVIFKPGDILFVRSGFVRALDEMTKDEAVEYASLAGPPNAIGVKSCEETLKWIWEKKFSAVAGDALAFESLPFQSTTHWLHEWLLAGWGLPIGELFDLEKLAAECKHRKKWNFFFSSMPLNVPGGVASPPNGVAIL</sequence>
<proteinExistence type="inferred from homology"/>
<name>A0A8T9CFF3_9HELO</name>
<keyword evidence="3" id="KW-1185">Reference proteome</keyword>
<dbReference type="GO" id="GO:0004061">
    <property type="term" value="F:arylformamidase activity"/>
    <property type="evidence" value="ECO:0007669"/>
    <property type="project" value="InterPro"/>
</dbReference>
<dbReference type="Pfam" id="PF04199">
    <property type="entry name" value="Cyclase"/>
    <property type="match status" value="1"/>
</dbReference>
<dbReference type="InterPro" id="IPR037175">
    <property type="entry name" value="KFase_sf"/>
</dbReference>
<comment type="caution">
    <text evidence="2">The sequence shown here is derived from an EMBL/GenBank/DDBJ whole genome shotgun (WGS) entry which is preliminary data.</text>
</comment>
<dbReference type="OrthoDB" id="5396at2759"/>
<dbReference type="Proteomes" id="UP000469558">
    <property type="component" value="Unassembled WGS sequence"/>
</dbReference>
<dbReference type="AlphaFoldDB" id="A0A8T9CFF3"/>
<organism evidence="2 3">
    <name type="scientific">Lachnellula suecica</name>
    <dbReference type="NCBI Taxonomy" id="602035"/>
    <lineage>
        <taxon>Eukaryota</taxon>
        <taxon>Fungi</taxon>
        <taxon>Dikarya</taxon>
        <taxon>Ascomycota</taxon>
        <taxon>Pezizomycotina</taxon>
        <taxon>Leotiomycetes</taxon>
        <taxon>Helotiales</taxon>
        <taxon>Lachnaceae</taxon>
        <taxon>Lachnellula</taxon>
    </lineage>
</organism>
<reference evidence="2 3" key="1">
    <citation type="submission" date="2018-05" db="EMBL/GenBank/DDBJ databases">
        <title>Genome sequencing and assembly of the regulated plant pathogen Lachnellula willkommii and related sister species for the development of diagnostic species identification markers.</title>
        <authorList>
            <person name="Giroux E."/>
            <person name="Bilodeau G."/>
        </authorList>
    </citation>
    <scope>NUCLEOTIDE SEQUENCE [LARGE SCALE GENOMIC DNA]</scope>
    <source>
        <strain evidence="2 3">CBS 268.59</strain>
    </source>
</reference>
<gene>
    <name evidence="2" type="ORF">LSUE1_G001006</name>
</gene>
<dbReference type="PANTHER" id="PTHR34861:SF11">
    <property type="entry name" value="CYCLASE"/>
    <property type="match status" value="1"/>
</dbReference>
<dbReference type="Gene3D" id="3.50.30.50">
    <property type="entry name" value="Putative cyclase"/>
    <property type="match status" value="1"/>
</dbReference>
<dbReference type="GO" id="GO:0019441">
    <property type="term" value="P:L-tryptophan catabolic process to kynurenine"/>
    <property type="evidence" value="ECO:0007669"/>
    <property type="project" value="InterPro"/>
</dbReference>